<evidence type="ECO:0000256" key="4">
    <source>
        <dbReference type="SAM" id="MobiDB-lite"/>
    </source>
</evidence>
<dbReference type="GO" id="GO:0005096">
    <property type="term" value="F:GTPase activator activity"/>
    <property type="evidence" value="ECO:0007669"/>
    <property type="project" value="UniProtKB-KW"/>
</dbReference>
<dbReference type="InterPro" id="IPR037151">
    <property type="entry name" value="AlkB-like_sf"/>
</dbReference>
<feature type="region of interest" description="Disordered" evidence="4">
    <location>
        <begin position="1440"/>
        <end position="1459"/>
    </location>
</feature>
<dbReference type="SUPFAM" id="SSF53474">
    <property type="entry name" value="alpha/beta-Hydrolases"/>
    <property type="match status" value="1"/>
</dbReference>
<feature type="region of interest" description="Disordered" evidence="4">
    <location>
        <begin position="304"/>
        <end position="324"/>
    </location>
</feature>
<dbReference type="PROSITE" id="PS51471">
    <property type="entry name" value="FE2OG_OXY"/>
    <property type="match status" value="1"/>
</dbReference>
<dbReference type="Gene3D" id="2.60.120.590">
    <property type="entry name" value="Alpha-ketoglutarate-dependent dioxygenase AlkB-like"/>
    <property type="match status" value="1"/>
</dbReference>
<dbReference type="GO" id="GO:0005634">
    <property type="term" value="C:nucleus"/>
    <property type="evidence" value="ECO:0007669"/>
    <property type="project" value="TreeGrafter"/>
</dbReference>
<dbReference type="InterPro" id="IPR027038">
    <property type="entry name" value="RanGap"/>
</dbReference>
<feature type="region of interest" description="Disordered" evidence="4">
    <location>
        <begin position="1"/>
        <end position="50"/>
    </location>
</feature>
<organism evidence="6">
    <name type="scientific">Chromera velia CCMP2878</name>
    <dbReference type="NCBI Taxonomy" id="1169474"/>
    <lineage>
        <taxon>Eukaryota</taxon>
        <taxon>Sar</taxon>
        <taxon>Alveolata</taxon>
        <taxon>Colpodellida</taxon>
        <taxon>Chromeraceae</taxon>
        <taxon>Chromera</taxon>
    </lineage>
</organism>
<feature type="compositionally biased region" description="Basic and acidic residues" evidence="4">
    <location>
        <begin position="2163"/>
        <end position="2177"/>
    </location>
</feature>
<feature type="region of interest" description="Disordered" evidence="4">
    <location>
        <begin position="1563"/>
        <end position="1583"/>
    </location>
</feature>
<dbReference type="SUPFAM" id="SSF52047">
    <property type="entry name" value="RNI-like"/>
    <property type="match status" value="1"/>
</dbReference>
<keyword evidence="3" id="KW-0677">Repeat</keyword>
<evidence type="ECO:0000256" key="1">
    <source>
        <dbReference type="ARBA" id="ARBA00022468"/>
    </source>
</evidence>
<reference evidence="6" key="1">
    <citation type="submission" date="2014-11" db="EMBL/GenBank/DDBJ databases">
        <authorList>
            <person name="Otto D Thomas"/>
            <person name="Naeem Raeece"/>
        </authorList>
    </citation>
    <scope>NUCLEOTIDE SEQUENCE</scope>
</reference>
<dbReference type="VEuPathDB" id="CryptoDB:Cvel_16173"/>
<gene>
    <name evidence="6" type="ORF">Cvel_16173</name>
</gene>
<dbReference type="Pfam" id="PF13516">
    <property type="entry name" value="LRR_6"/>
    <property type="match status" value="2"/>
</dbReference>
<dbReference type="InterPro" id="IPR001611">
    <property type="entry name" value="Leu-rich_rpt"/>
</dbReference>
<keyword evidence="2" id="KW-0433">Leucine-rich repeat</keyword>
<feature type="region of interest" description="Disordered" evidence="4">
    <location>
        <begin position="642"/>
        <end position="668"/>
    </location>
</feature>
<dbReference type="PANTHER" id="PTHR24113:SF12">
    <property type="entry name" value="RAN GTPASE-ACTIVATING PROTEIN 1"/>
    <property type="match status" value="1"/>
</dbReference>
<dbReference type="Gene3D" id="3.40.50.1820">
    <property type="entry name" value="alpha/beta hydrolase"/>
    <property type="match status" value="1"/>
</dbReference>
<dbReference type="GO" id="GO:0005829">
    <property type="term" value="C:cytosol"/>
    <property type="evidence" value="ECO:0007669"/>
    <property type="project" value="TreeGrafter"/>
</dbReference>
<dbReference type="InterPro" id="IPR005645">
    <property type="entry name" value="FSH-like_dom"/>
</dbReference>
<protein>
    <recommendedName>
        <fullName evidence="5">Fe2OG dioxygenase domain-containing protein</fullName>
    </recommendedName>
</protein>
<accession>A0A0G4FBL9</accession>
<dbReference type="GO" id="GO:0006913">
    <property type="term" value="P:nucleocytoplasmic transport"/>
    <property type="evidence" value="ECO:0007669"/>
    <property type="project" value="TreeGrafter"/>
</dbReference>
<dbReference type="InterPro" id="IPR029058">
    <property type="entry name" value="AB_hydrolase_fold"/>
</dbReference>
<feature type="compositionally biased region" description="Low complexity" evidence="4">
    <location>
        <begin position="246"/>
        <end position="264"/>
    </location>
</feature>
<feature type="region of interest" description="Disordered" evidence="4">
    <location>
        <begin position="240"/>
        <end position="266"/>
    </location>
</feature>
<dbReference type="Pfam" id="PF03959">
    <property type="entry name" value="FSH1"/>
    <property type="match status" value="1"/>
</dbReference>
<dbReference type="GO" id="GO:0048471">
    <property type="term" value="C:perinuclear region of cytoplasm"/>
    <property type="evidence" value="ECO:0007669"/>
    <property type="project" value="TreeGrafter"/>
</dbReference>
<feature type="region of interest" description="Disordered" evidence="4">
    <location>
        <begin position="1714"/>
        <end position="1735"/>
    </location>
</feature>
<dbReference type="InterPro" id="IPR010323">
    <property type="entry name" value="DUF924"/>
</dbReference>
<dbReference type="SUPFAM" id="SSF51197">
    <property type="entry name" value="Clavaminate synthase-like"/>
    <property type="match status" value="1"/>
</dbReference>
<dbReference type="InterPro" id="IPR027450">
    <property type="entry name" value="AlkB-like"/>
</dbReference>
<evidence type="ECO:0000256" key="2">
    <source>
        <dbReference type="ARBA" id="ARBA00022614"/>
    </source>
</evidence>
<evidence type="ECO:0000313" key="6">
    <source>
        <dbReference type="EMBL" id="CEM10355.1"/>
    </source>
</evidence>
<dbReference type="GO" id="GO:0031267">
    <property type="term" value="F:small GTPase binding"/>
    <property type="evidence" value="ECO:0007669"/>
    <property type="project" value="TreeGrafter"/>
</dbReference>
<feature type="region of interest" description="Disordered" evidence="4">
    <location>
        <begin position="1510"/>
        <end position="1529"/>
    </location>
</feature>
<dbReference type="InterPro" id="IPR005123">
    <property type="entry name" value="Oxoglu/Fe-dep_dioxygenase_dom"/>
</dbReference>
<keyword evidence="1" id="KW-0343">GTPase activation</keyword>
<name>A0A0G4FBL9_9ALVE</name>
<feature type="compositionally biased region" description="Gly residues" evidence="4">
    <location>
        <begin position="1442"/>
        <end position="1454"/>
    </location>
</feature>
<dbReference type="PANTHER" id="PTHR24113">
    <property type="entry name" value="RAN GTPASE-ACTIVATING PROTEIN 1"/>
    <property type="match status" value="1"/>
</dbReference>
<evidence type="ECO:0000256" key="3">
    <source>
        <dbReference type="ARBA" id="ARBA00022737"/>
    </source>
</evidence>
<evidence type="ECO:0000259" key="5">
    <source>
        <dbReference type="PROSITE" id="PS51471"/>
    </source>
</evidence>
<dbReference type="Gene3D" id="3.80.10.10">
    <property type="entry name" value="Ribonuclease Inhibitor"/>
    <property type="match status" value="2"/>
</dbReference>
<dbReference type="EMBL" id="CDMZ01000258">
    <property type="protein sequence ID" value="CEM10355.1"/>
    <property type="molecule type" value="Genomic_DNA"/>
</dbReference>
<feature type="region of interest" description="Disordered" evidence="4">
    <location>
        <begin position="727"/>
        <end position="754"/>
    </location>
</feature>
<proteinExistence type="predicted"/>
<dbReference type="Gene3D" id="1.25.40.10">
    <property type="entry name" value="Tetratricopeptide repeat domain"/>
    <property type="match status" value="1"/>
</dbReference>
<feature type="compositionally biased region" description="Low complexity" evidence="4">
    <location>
        <begin position="1714"/>
        <end position="1729"/>
    </location>
</feature>
<feature type="region of interest" description="Disordered" evidence="4">
    <location>
        <begin position="2132"/>
        <end position="2184"/>
    </location>
</feature>
<dbReference type="SMART" id="SM00368">
    <property type="entry name" value="LRR_RI"/>
    <property type="match status" value="8"/>
</dbReference>
<feature type="compositionally biased region" description="Basic and acidic residues" evidence="4">
    <location>
        <begin position="730"/>
        <end position="739"/>
    </location>
</feature>
<dbReference type="Gene3D" id="1.20.58.320">
    <property type="entry name" value="TPR-like"/>
    <property type="match status" value="1"/>
</dbReference>
<dbReference type="InterPro" id="IPR011990">
    <property type="entry name" value="TPR-like_helical_dom_sf"/>
</dbReference>
<dbReference type="SUPFAM" id="SSF48452">
    <property type="entry name" value="TPR-like"/>
    <property type="match status" value="1"/>
</dbReference>
<dbReference type="Pfam" id="PF06041">
    <property type="entry name" value="DUF924"/>
    <property type="match status" value="1"/>
</dbReference>
<dbReference type="Pfam" id="PF13532">
    <property type="entry name" value="2OG-FeII_Oxy_2"/>
    <property type="match status" value="1"/>
</dbReference>
<dbReference type="InterPro" id="IPR032675">
    <property type="entry name" value="LRR_dom_sf"/>
</dbReference>
<sequence>MSGTTKEPSLPAWLKDTGHGDDSALVEFQPKQPDTGNGNAGAPAPPALLEEGDGIGAGDSLLRKGFLSKEEADKAMQDIEKEVDFQQWYHMPGKKTGTHGALDRLRRVKAAMAVKTEDELLPWYRFPVNDQQRHGVTSPMAPAVEALRQKVSKELGVKFNHAVVLLYRDGDDCIGFHKDKTLDLDSETPIVSLSLGMPRPYTLRPDIFKREEEQTLLLGHGSLLALGPRTNENFYHSIRQLPPQPTAADDPTATATTSTATGTPVGPRISVTFRAVTTFKDGEGRLVGKGASFQSLNWPLELKGAHKEGPEEPSDHGRGEDSDARDGIYAVRGYAVVRPLEPAFEEGAKRLHTQPPSGTFSSLQASMPLSLTELEEKACAVKITLPSSEQADMRISSSVSPKQTLSFWFGGFQGGGFQWLGPLWWRSVRLDHLVQEYGVRGGEVEGKERDAAGWADRLIRRQFGDLLRALHRFVSLNGNNLRQLTKRAEGAGGSNGSLEAAEAEGAEVASQLSDLLRKEGLGPLSQWPFTFHGRIALLLLCDQMNRNAFRGEKEMFALDPLGLLIAKLEARLLILRSVLLPMMGGETGTASPHALADLGVEPLAAFWPHLTFVSVALSHSEELVDCERSLQVIKETEKIVERTYTSRGTEGESEPQPQTRAPELPAAPPGKVIASLQRTARSHKDHLHVLSKFKRYPHRNDILGRETTEAERLWLEGKEGGKRLPLWARSTEKKDKGEAAEGSAEGVSPSPSPGLLPARRLKLLVLHSNRQTVERFKSATQPFLQRVLGPVASLTYADAPHPYVPRGEAEEAVRSAGLISGGPAGMAGGSGKCWWNATDDPASMRYEGLEASLEYINRVFMSEGPFDGVIGFSQGGCLAGLLAALQPYKHVSFKFIAIISGFYCRDRDHVSRFIESGEGSTNLEEVRPRKAAFSIPSFHVWGQKDQLVLPRRSEILASTFKDPVIHVHPSDHFVKAIKHWPIRELKDWMLKVSGGQGSGAVISQELSLTSPVSVSAVHAAETAGQGAELSLGKYCRLLKRLATETQATPWGASCIFPFALQRPSLFSHPVVKDLDRILRSGSTLDALPGSEPIPSSRVRELVRDVLQKDREEGGDSHRGLMDLFALAVCLAPGGQGRGREAFAAEKARARRHIRKAEREAYEATDGVFSSQLLFSVFLEAPSEFLSVGMKEKETEAQRGNTRRFPVEDTDRDRALLDSPDFFLTSPEDSSLLLLAEEAGWEALKRLDLLACTGSAVRPPFNTGEGTEPPPRSSRENFLCSILHRLLCETFSLQLAADFLALQPVLTAAAGGDGPGKRAAVFAFSPSGAEAAAPRGKTAGGRLTRGNDLCSVMTFQLLNPRVSVLPSEQEKKTATENQKEEEEWRTCPSTLTAFQFEKILTTGCNKGVCERFYRRVLSGLVDWVKGTSADALRRLFAEEKKAGGGGVQEGEGGQNVFGNRQLDSDAQWERLKAMPVSKLITDPIPEPVEFATAEEMAPLWSYLSGKDISASAPAGSDGTAGADDPGVRHFPKGAVTSDGRLDLCKQAIAAEGVDGLLAALGADALRGPPAPPQNDAGAPSPDELHFVKGAVTSDGRLDLCKQAIGPGGVDSLLSALGSDAVRGDRQAPNGDLHFSKGALTSDGRLDLCKQAIGPSGLDGLLSALGSDAVRGGAEKETEKHFAKGAITTDGRLDLCKQAIGPTGVTDMLDALAAAGRGEGEASSSASSSGEQPGGGPRVRHLLLGNNVCGNGLGQKVAAFVRSGKSQIVSWYIAGNAMDVHGIRPLCEALEGDTLVRQLWLKRNPLKAPGAEAIASMLCKNSTLQILDLSYTGLLDEGVRKLARGLIDAARGGQSALTHLLLDGNGITPEGARAVAEVLETPDLPLVGLSLGVNRLGNEGAKCIAEALKRTPKSRLHRLSFPSCRIETEGADALARLLSMPSCGIRFLDLGFAKSTPALGELPNRIQNGGAEALASALRTNRSLRGLDVVYNQIQQTGIAAFHQALVSKDAESNRTLLFLPLEQFGVPHNELHREEIRLALRRNAALMGKEEVEKALHPAHLREILSLVKVHEKQIVAYRTDLWVRYPAFDRFATGDMLYDWDILDVNHERLQHAPGLERRKAATTFPVDVEQFQKGKGKGNGGAVNSAGRGAAPAGPGGRTNLKPKEAAADANAEKAGGKLPPPEKVITPGIAEMVYKEFTRSLQADYSNLLAGVVAKNLVEKVNQQMDASLTTTWSTMSSHVTSSRKRTPS</sequence>
<feature type="domain" description="Fe2OG dioxygenase" evidence="5">
    <location>
        <begin position="158"/>
        <end position="277"/>
    </location>
</feature>